<name>A0A9N9ILB3_9GLOM</name>
<proteinExistence type="predicted"/>
<sequence>MISRHLSRIFRTATSPNFIVPTRKYASQTKVPLSNLEPDKFINYEKLESNLAIAWSTLDIFGKD</sequence>
<gene>
    <name evidence="1" type="ORF">AMORRO_LOCUS14728</name>
</gene>
<reference evidence="1" key="1">
    <citation type="submission" date="2021-06" db="EMBL/GenBank/DDBJ databases">
        <authorList>
            <person name="Kallberg Y."/>
            <person name="Tangrot J."/>
            <person name="Rosling A."/>
        </authorList>
    </citation>
    <scope>NUCLEOTIDE SEQUENCE</scope>
    <source>
        <strain evidence="1">CL551</strain>
    </source>
</reference>
<accession>A0A9N9ILB3</accession>
<dbReference type="AlphaFoldDB" id="A0A9N9ILB3"/>
<feature type="non-terminal residue" evidence="1">
    <location>
        <position position="64"/>
    </location>
</feature>
<dbReference type="Proteomes" id="UP000789342">
    <property type="component" value="Unassembled WGS sequence"/>
</dbReference>
<dbReference type="EMBL" id="CAJVPV010030630">
    <property type="protein sequence ID" value="CAG8741196.1"/>
    <property type="molecule type" value="Genomic_DNA"/>
</dbReference>
<keyword evidence="2" id="KW-1185">Reference proteome</keyword>
<evidence type="ECO:0000313" key="1">
    <source>
        <dbReference type="EMBL" id="CAG8741196.1"/>
    </source>
</evidence>
<dbReference type="OrthoDB" id="2224430at2759"/>
<protein>
    <submittedName>
        <fullName evidence="1">6553_t:CDS:1</fullName>
    </submittedName>
</protein>
<comment type="caution">
    <text evidence="1">The sequence shown here is derived from an EMBL/GenBank/DDBJ whole genome shotgun (WGS) entry which is preliminary data.</text>
</comment>
<organism evidence="1 2">
    <name type="scientific">Acaulospora morrowiae</name>
    <dbReference type="NCBI Taxonomy" id="94023"/>
    <lineage>
        <taxon>Eukaryota</taxon>
        <taxon>Fungi</taxon>
        <taxon>Fungi incertae sedis</taxon>
        <taxon>Mucoromycota</taxon>
        <taxon>Glomeromycotina</taxon>
        <taxon>Glomeromycetes</taxon>
        <taxon>Diversisporales</taxon>
        <taxon>Acaulosporaceae</taxon>
        <taxon>Acaulospora</taxon>
    </lineage>
</organism>
<evidence type="ECO:0000313" key="2">
    <source>
        <dbReference type="Proteomes" id="UP000789342"/>
    </source>
</evidence>